<dbReference type="EMBL" id="UGED01000003">
    <property type="protein sequence ID" value="STL12649.1"/>
    <property type="molecule type" value="Genomic_DNA"/>
</dbReference>
<protein>
    <submittedName>
        <fullName evidence="2">Putative lytic transglycosylase</fullName>
        <ecNumber evidence="2">4.2.2.-</ecNumber>
    </submittedName>
</protein>
<reference evidence="2 3" key="1">
    <citation type="submission" date="2018-06" db="EMBL/GenBank/DDBJ databases">
        <authorList>
            <consortium name="Pathogen Informatics"/>
            <person name="Doyle S."/>
        </authorList>
    </citation>
    <scope>NUCLEOTIDE SEQUENCE [LARGE SCALE GENOMIC DNA]</scope>
    <source>
        <strain evidence="2 3">NCTC9962</strain>
    </source>
</reference>
<evidence type="ECO:0000313" key="2">
    <source>
        <dbReference type="EMBL" id="STL12649.1"/>
    </source>
</evidence>
<evidence type="ECO:0000313" key="3">
    <source>
        <dbReference type="Proteomes" id="UP000254052"/>
    </source>
</evidence>
<accession>A0A377AH16</accession>
<evidence type="ECO:0000259" key="1">
    <source>
        <dbReference type="Pfam" id="PF01464"/>
    </source>
</evidence>
<dbReference type="Proteomes" id="UP000254052">
    <property type="component" value="Unassembled WGS sequence"/>
</dbReference>
<dbReference type="GO" id="GO:0016829">
    <property type="term" value="F:lyase activity"/>
    <property type="evidence" value="ECO:0007669"/>
    <property type="project" value="UniProtKB-KW"/>
</dbReference>
<name>A0A377AH16_ECOLX</name>
<dbReference type="SUPFAM" id="SSF53955">
    <property type="entry name" value="Lysozyme-like"/>
    <property type="match status" value="1"/>
</dbReference>
<dbReference type="InterPro" id="IPR023346">
    <property type="entry name" value="Lysozyme-like_dom_sf"/>
</dbReference>
<sequence length="67" mass="7516">MMMLTKNTAQSLGITDRTDAEQSISGGVRYLQDMMSKVPESVPENERSGLPSLRTIWAMRICWMPAP</sequence>
<dbReference type="InterPro" id="IPR008258">
    <property type="entry name" value="Transglycosylase_SLT_dom_1"/>
</dbReference>
<dbReference type="AlphaFoldDB" id="A0A377AH16"/>
<keyword evidence="2" id="KW-0456">Lyase</keyword>
<organism evidence="2 3">
    <name type="scientific">Escherichia coli</name>
    <dbReference type="NCBI Taxonomy" id="562"/>
    <lineage>
        <taxon>Bacteria</taxon>
        <taxon>Pseudomonadati</taxon>
        <taxon>Pseudomonadota</taxon>
        <taxon>Gammaproteobacteria</taxon>
        <taxon>Enterobacterales</taxon>
        <taxon>Enterobacteriaceae</taxon>
        <taxon>Escherichia</taxon>
    </lineage>
</organism>
<dbReference type="Pfam" id="PF01464">
    <property type="entry name" value="SLT"/>
    <property type="match status" value="1"/>
</dbReference>
<dbReference type="EC" id="4.2.2.-" evidence="2"/>
<dbReference type="Gene3D" id="1.10.530.10">
    <property type="match status" value="1"/>
</dbReference>
<gene>
    <name evidence="2" type="primary">mltF_3</name>
    <name evidence="2" type="ORF">NCTC9962_00743</name>
</gene>
<feature type="domain" description="Transglycosylase SLT" evidence="1">
    <location>
        <begin position="1"/>
        <end position="41"/>
    </location>
</feature>
<proteinExistence type="predicted"/>